<dbReference type="InterPro" id="IPR051465">
    <property type="entry name" value="Cell_Envelope_Struct_Comp"/>
</dbReference>
<sequence>MFKKITAFGFALSIGITTAIHVINADPPAFSDITGHWGQQAIMKAVEGGIVDGYPDGTFKPDMDVSRAEFITMLTKALKLKTSEEGATWYSKYNNAVVEAGIHRYEEFSQDINGAITRQEMMRLSLRATRPDLQYPEVEITDKAVVYQAVKTGLIQGLDRGALGLDQATTRAQAMTVVDRVLQANRGEGDKLIVDKQALNLAELELRKTNIFTVMPEIFGGTQIVKWNPDNLSVETGDGLYKATMDQIIAIDLEDPDDPNLSLLGDFDTLKWYTGLKVNSPYIKDGYMNSYVLYFKGHVDFNNDPSIYKDTFKQPNFTLYGFKSNEPTDKQNGILSNAAPLFRDSPGDIPALIIPKKYFLDSDVAISISAPAIPPAKNYNKRIISISTSKK</sequence>
<dbReference type="AlphaFoldDB" id="A0A916K6B1"/>
<dbReference type="PROSITE" id="PS51272">
    <property type="entry name" value="SLH"/>
    <property type="match status" value="1"/>
</dbReference>
<protein>
    <recommendedName>
        <fullName evidence="1">SLH domain-containing protein</fullName>
    </recommendedName>
</protein>
<comment type="caution">
    <text evidence="2">The sequence shown here is derived from an EMBL/GenBank/DDBJ whole genome shotgun (WGS) entry which is preliminary data.</text>
</comment>
<name>A0A916K6B1_9BACL</name>
<gene>
    <name evidence="2" type="ORF">PAESOLCIP111_05532</name>
</gene>
<dbReference type="PANTHER" id="PTHR43308:SF5">
    <property type="entry name" value="S-LAYER PROTEIN _ PEPTIDOGLYCAN ENDO-BETA-N-ACETYLGLUCOSAMINIDASE"/>
    <property type="match status" value="1"/>
</dbReference>
<evidence type="ECO:0000313" key="3">
    <source>
        <dbReference type="Proteomes" id="UP000693672"/>
    </source>
</evidence>
<dbReference type="Proteomes" id="UP000693672">
    <property type="component" value="Unassembled WGS sequence"/>
</dbReference>
<evidence type="ECO:0000313" key="2">
    <source>
        <dbReference type="EMBL" id="CAG7648093.1"/>
    </source>
</evidence>
<evidence type="ECO:0000259" key="1">
    <source>
        <dbReference type="PROSITE" id="PS51272"/>
    </source>
</evidence>
<dbReference type="PANTHER" id="PTHR43308">
    <property type="entry name" value="OUTER MEMBRANE PROTEIN ALPHA-RELATED"/>
    <property type="match status" value="1"/>
</dbReference>
<dbReference type="InterPro" id="IPR001119">
    <property type="entry name" value="SLH_dom"/>
</dbReference>
<accession>A0A916K6B1</accession>
<dbReference type="Pfam" id="PF00395">
    <property type="entry name" value="SLH"/>
    <property type="match status" value="1"/>
</dbReference>
<organism evidence="2 3">
    <name type="scientific">Paenibacillus solanacearum</name>
    <dbReference type="NCBI Taxonomy" id="2048548"/>
    <lineage>
        <taxon>Bacteria</taxon>
        <taxon>Bacillati</taxon>
        <taxon>Bacillota</taxon>
        <taxon>Bacilli</taxon>
        <taxon>Bacillales</taxon>
        <taxon>Paenibacillaceae</taxon>
        <taxon>Paenibacillus</taxon>
    </lineage>
</organism>
<dbReference type="RefSeq" id="WP_218095242.1">
    <property type="nucleotide sequence ID" value="NZ_CAJVAS010000040.1"/>
</dbReference>
<feature type="domain" description="SLH" evidence="1">
    <location>
        <begin position="25"/>
        <end position="88"/>
    </location>
</feature>
<reference evidence="2" key="1">
    <citation type="submission" date="2021-06" db="EMBL/GenBank/DDBJ databases">
        <authorList>
            <person name="Criscuolo A."/>
        </authorList>
    </citation>
    <scope>NUCLEOTIDE SEQUENCE</scope>
    <source>
        <strain evidence="2">CIP111600</strain>
    </source>
</reference>
<dbReference type="EMBL" id="CAJVAS010000040">
    <property type="protein sequence ID" value="CAG7648093.1"/>
    <property type="molecule type" value="Genomic_DNA"/>
</dbReference>
<keyword evidence="3" id="KW-1185">Reference proteome</keyword>
<proteinExistence type="predicted"/>